<gene>
    <name evidence="4" type="ORF">SAMN03080610_03192</name>
</gene>
<evidence type="ECO:0000256" key="1">
    <source>
        <dbReference type="ARBA" id="ARBA00022723"/>
    </source>
</evidence>
<organism evidence="4 5">
    <name type="scientific">Afifella marina DSM 2698</name>
    <dbReference type="NCBI Taxonomy" id="1120955"/>
    <lineage>
        <taxon>Bacteria</taxon>
        <taxon>Pseudomonadati</taxon>
        <taxon>Pseudomonadota</taxon>
        <taxon>Alphaproteobacteria</taxon>
        <taxon>Hyphomicrobiales</taxon>
        <taxon>Afifellaceae</taxon>
        <taxon>Afifella</taxon>
    </lineage>
</organism>
<dbReference type="Pfam" id="PF00383">
    <property type="entry name" value="dCMP_cyt_deam_1"/>
    <property type="match status" value="1"/>
</dbReference>
<evidence type="ECO:0000259" key="3">
    <source>
        <dbReference type="PROSITE" id="PS51747"/>
    </source>
</evidence>
<sequence length="199" mass="21463">MRPEAERLADRFLEVIATDILPLTEAGVAAGNKVFGAAILKKSDLSLVVAASNQERTNPLFHGEVAALNAFYRLPDARRPASADCLFLATHEPCSLCLSAITWAGFDNFTYLFPYEVTRDAFAIPHDLAILKEVFGIKDGAYRGANAFWTATALVELIDASSDDAQVAFAERVATIKDAYQRLSGAYQAEKSGSGIALS</sequence>
<dbReference type="InterPro" id="IPR002125">
    <property type="entry name" value="CMP_dCMP_dom"/>
</dbReference>
<reference evidence="4 5" key="1">
    <citation type="submission" date="2016-10" db="EMBL/GenBank/DDBJ databases">
        <authorList>
            <person name="de Groot N.N."/>
        </authorList>
    </citation>
    <scope>NUCLEOTIDE SEQUENCE [LARGE SCALE GENOMIC DNA]</scope>
    <source>
        <strain evidence="4 5">DSM 2698</strain>
    </source>
</reference>
<accession>A0A1G5P4A7</accession>
<dbReference type="InterPro" id="IPR016192">
    <property type="entry name" value="APOBEC/CMP_deaminase_Zn-bd"/>
</dbReference>
<dbReference type="GO" id="GO:0016787">
    <property type="term" value="F:hydrolase activity"/>
    <property type="evidence" value="ECO:0007669"/>
    <property type="project" value="InterPro"/>
</dbReference>
<dbReference type="RefSeq" id="WP_092815919.1">
    <property type="nucleotide sequence ID" value="NZ_FMVW01000009.1"/>
</dbReference>
<evidence type="ECO:0000313" key="4">
    <source>
        <dbReference type="EMBL" id="SCZ44394.1"/>
    </source>
</evidence>
<dbReference type="SUPFAM" id="SSF53927">
    <property type="entry name" value="Cytidine deaminase-like"/>
    <property type="match status" value="1"/>
</dbReference>
<evidence type="ECO:0000256" key="2">
    <source>
        <dbReference type="ARBA" id="ARBA00022833"/>
    </source>
</evidence>
<dbReference type="OrthoDB" id="7768233at2"/>
<dbReference type="STRING" id="1120955.SAMN03080610_03192"/>
<name>A0A1G5P4A7_AFIMA</name>
<keyword evidence="1" id="KW-0479">Metal-binding</keyword>
<dbReference type="AlphaFoldDB" id="A0A1G5P4A7"/>
<evidence type="ECO:0000313" key="5">
    <source>
        <dbReference type="Proteomes" id="UP000199347"/>
    </source>
</evidence>
<dbReference type="PROSITE" id="PS00903">
    <property type="entry name" value="CYT_DCMP_DEAMINASES_1"/>
    <property type="match status" value="1"/>
</dbReference>
<proteinExistence type="predicted"/>
<dbReference type="EMBL" id="FMVW01000009">
    <property type="protein sequence ID" value="SCZ44394.1"/>
    <property type="molecule type" value="Genomic_DNA"/>
</dbReference>
<keyword evidence="2" id="KW-0862">Zinc</keyword>
<keyword evidence="5" id="KW-1185">Reference proteome</keyword>
<dbReference type="GO" id="GO:0008270">
    <property type="term" value="F:zinc ion binding"/>
    <property type="evidence" value="ECO:0007669"/>
    <property type="project" value="InterPro"/>
</dbReference>
<dbReference type="Gene3D" id="3.40.140.10">
    <property type="entry name" value="Cytidine Deaminase, domain 2"/>
    <property type="match status" value="1"/>
</dbReference>
<protein>
    <submittedName>
        <fullName evidence="4">tRNA(Arg) A34 adenosine deaminase TadA</fullName>
    </submittedName>
</protein>
<dbReference type="InterPro" id="IPR016193">
    <property type="entry name" value="Cytidine_deaminase-like"/>
</dbReference>
<dbReference type="PROSITE" id="PS51747">
    <property type="entry name" value="CYT_DCMP_DEAMINASES_2"/>
    <property type="match status" value="1"/>
</dbReference>
<feature type="domain" description="CMP/dCMP-type deaminase" evidence="3">
    <location>
        <begin position="18"/>
        <end position="125"/>
    </location>
</feature>
<dbReference type="Proteomes" id="UP000199347">
    <property type="component" value="Unassembled WGS sequence"/>
</dbReference>